<organism evidence="2 3">
    <name type="scientific">Clonorchis sinensis</name>
    <name type="common">Chinese liver fluke</name>
    <dbReference type="NCBI Taxonomy" id="79923"/>
    <lineage>
        <taxon>Eukaryota</taxon>
        <taxon>Metazoa</taxon>
        <taxon>Spiralia</taxon>
        <taxon>Lophotrochozoa</taxon>
        <taxon>Platyhelminthes</taxon>
        <taxon>Trematoda</taxon>
        <taxon>Digenea</taxon>
        <taxon>Opisthorchiida</taxon>
        <taxon>Opisthorchiata</taxon>
        <taxon>Opisthorchiidae</taxon>
        <taxon>Clonorchis</taxon>
    </lineage>
</organism>
<sequence>MCTTQENSLQRLINQTVGLMQCFHFLLDSYVTGYYADNGWRFLPRSWVNEPCLTLPELYYLLSGFTGRKDAIQSQLGVLLLKRPLPLSLLAYRVACLSVQLNVDALSSCSDWTRWQSSNILFSNSAALHLLLSGNPALGLSYNGTDVNSPRSSLPPQFRRHVTPKKQHEIQKLSSLICQVAGAIVNPCPPEMEERKCDLPASATVVDIGSGQGHLSRYLSLKYGLNVVSLEADSTHLEKASKFDRETRNYLRKKDPTVQPFLTSSCNESMKILGPKTCAMRISSGLIGADMNHMLQCLLEADGNRCEPSPDIVLTGLHACGNLSTAILRLFTELESAKAVISVGCCYMKSVLDSNHNECANRRCPFPSQVLWSPQSEQLKAHGVQLSYSQLEAACHCIPAYLERLEQTIKTGDTSHLRVQGYRAVVELLLEKRRSIRTNQSDPVPAVRSVRCAVKNANSMDFDTYSSILLNRMRTVQQSDGATDQGLFDPFRPDELEAALPKISLDEAWYPIVRYHVLRLMLTPAVETLVLLDRLLWLREKGYVCCLVRLFDYVVSPRNIAVVATQPSLVYSIQK</sequence>
<keyword evidence="3" id="KW-1185">Reference proteome</keyword>
<evidence type="ECO:0000313" key="2">
    <source>
        <dbReference type="EMBL" id="KAG5447527.1"/>
    </source>
</evidence>
<feature type="domain" description="Methyltransferase" evidence="1">
    <location>
        <begin position="165"/>
        <end position="349"/>
    </location>
</feature>
<comment type="caution">
    <text evidence="2">The sequence shown here is derived from an EMBL/GenBank/DDBJ whole genome shotgun (WGS) entry which is preliminary data.</text>
</comment>
<dbReference type="Gene3D" id="3.40.50.150">
    <property type="entry name" value="Vaccinia Virus protein VP39"/>
    <property type="match status" value="1"/>
</dbReference>
<dbReference type="PANTHER" id="PTHR12496">
    <property type="entry name" value="CGI-41 METHYLTRANSFERASE"/>
    <property type="match status" value="1"/>
</dbReference>
<proteinExistence type="predicted"/>
<dbReference type="OrthoDB" id="5875367at2759"/>
<dbReference type="InterPro" id="IPR052220">
    <property type="entry name" value="METTL25"/>
</dbReference>
<dbReference type="InterPro" id="IPR025714">
    <property type="entry name" value="Methyltranfer_dom"/>
</dbReference>
<dbReference type="PANTHER" id="PTHR12496:SF2">
    <property type="entry name" value="METHYLTRANSFERASE-LIKE PROTEIN 25B"/>
    <property type="match status" value="1"/>
</dbReference>
<dbReference type="EMBL" id="NIRI02000042">
    <property type="protein sequence ID" value="KAG5447527.1"/>
    <property type="molecule type" value="Genomic_DNA"/>
</dbReference>
<accession>A0A8T1MDR8</accession>
<dbReference type="SUPFAM" id="SSF53335">
    <property type="entry name" value="S-adenosyl-L-methionine-dependent methyltransferases"/>
    <property type="match status" value="1"/>
</dbReference>
<protein>
    <submittedName>
        <fullName evidence="2">Ribosomal RNA adenine dimethylase domain-containing protein 1</fullName>
    </submittedName>
</protein>
<dbReference type="PROSITE" id="PS01131">
    <property type="entry name" value="RRNA_A_DIMETH"/>
    <property type="match status" value="1"/>
</dbReference>
<gene>
    <name evidence="2" type="ORF">CSKR_203925</name>
</gene>
<dbReference type="Pfam" id="PF13679">
    <property type="entry name" value="Methyltransf_32"/>
    <property type="match status" value="1"/>
</dbReference>
<reference evidence="2 3" key="2">
    <citation type="journal article" date="2021" name="Genomics">
        <title>High-quality reference genome for Clonorchis sinensis.</title>
        <authorList>
            <person name="Young N.D."/>
            <person name="Stroehlein A.J."/>
            <person name="Kinkar L."/>
            <person name="Wang T."/>
            <person name="Sohn W.M."/>
            <person name="Chang B.C.H."/>
            <person name="Kaur P."/>
            <person name="Weisz D."/>
            <person name="Dudchenko O."/>
            <person name="Aiden E.L."/>
            <person name="Korhonen P.K."/>
            <person name="Gasser R.B."/>
        </authorList>
    </citation>
    <scope>NUCLEOTIDE SEQUENCE [LARGE SCALE GENOMIC DNA]</scope>
    <source>
        <strain evidence="2">Cs-k2</strain>
    </source>
</reference>
<evidence type="ECO:0000259" key="1">
    <source>
        <dbReference type="Pfam" id="PF13679"/>
    </source>
</evidence>
<evidence type="ECO:0000313" key="3">
    <source>
        <dbReference type="Proteomes" id="UP000286415"/>
    </source>
</evidence>
<dbReference type="InterPro" id="IPR020596">
    <property type="entry name" value="rRNA_Ade_Mease_Trfase_CS"/>
</dbReference>
<dbReference type="GO" id="GO:0000179">
    <property type="term" value="F:rRNA (adenine-N6,N6-)-dimethyltransferase activity"/>
    <property type="evidence" value="ECO:0007669"/>
    <property type="project" value="InterPro"/>
</dbReference>
<name>A0A8T1MDR8_CLOSI</name>
<reference evidence="2 3" key="1">
    <citation type="journal article" date="2018" name="Biotechnol. Adv.">
        <title>Improved genomic resources and new bioinformatic workflow for the carcinogenic parasite Clonorchis sinensis: Biotechnological implications.</title>
        <authorList>
            <person name="Wang D."/>
            <person name="Korhonen P.K."/>
            <person name="Gasser R.B."/>
            <person name="Young N.D."/>
        </authorList>
    </citation>
    <scope>NUCLEOTIDE SEQUENCE [LARGE SCALE GENOMIC DNA]</scope>
    <source>
        <strain evidence="2">Cs-k2</strain>
    </source>
</reference>
<dbReference type="InterPro" id="IPR029063">
    <property type="entry name" value="SAM-dependent_MTases_sf"/>
</dbReference>
<dbReference type="Proteomes" id="UP000286415">
    <property type="component" value="Unassembled WGS sequence"/>
</dbReference>
<dbReference type="AlphaFoldDB" id="A0A8T1MDR8"/>